<name>A0A931IFT6_9NOCA</name>
<dbReference type="Gene3D" id="2.60.40.1650">
    <property type="entry name" value="Porin MspA (Ig-like beta-sandwich domain)"/>
    <property type="match status" value="2"/>
</dbReference>
<reference evidence="2" key="1">
    <citation type="submission" date="2020-11" db="EMBL/GenBank/DDBJ databases">
        <title>Nocardia NEAU-351.nov., a novel actinomycete isolated from the cow dung.</title>
        <authorList>
            <person name="Zhang X."/>
        </authorList>
    </citation>
    <scope>NUCLEOTIDE SEQUENCE</scope>
    <source>
        <strain evidence="2">NEAU-351</strain>
    </source>
</reference>
<dbReference type="InterPro" id="IPR015286">
    <property type="entry name" value="Porin_fam_mycobact-type"/>
</dbReference>
<evidence type="ECO:0000256" key="1">
    <source>
        <dbReference type="SAM" id="SignalP"/>
    </source>
</evidence>
<accession>A0A931IFT6</accession>
<dbReference type="Pfam" id="PF09203">
    <property type="entry name" value="MspA"/>
    <property type="match status" value="1"/>
</dbReference>
<keyword evidence="1" id="KW-0732">Signal</keyword>
<sequence length="223" mass="22491">MLGRAKAPVVGAVAAVAIGMLSVGAAHADTFTALPGGWVEQTLADGSVVTVRLEGESVDVSPSLGATPLHRNAWVSGSARVEIAGPAAGFLTKMVPGYKVGCQVDISGGGTGAGLSGAAFGDGAGGLHGIVRGDGGANLRLGPGETRMFFILDRELPGRYGDESHLPLHYFKGESGSVTWSDSTIALNGCAGAAQARAFVTVLVDSETANSRITLWGQPFSLG</sequence>
<organism evidence="2 3">
    <name type="scientific">Nocardia bovistercoris</name>
    <dbReference type="NCBI Taxonomy" id="2785916"/>
    <lineage>
        <taxon>Bacteria</taxon>
        <taxon>Bacillati</taxon>
        <taxon>Actinomycetota</taxon>
        <taxon>Actinomycetes</taxon>
        <taxon>Mycobacteriales</taxon>
        <taxon>Nocardiaceae</taxon>
        <taxon>Nocardia</taxon>
    </lineage>
</organism>
<evidence type="ECO:0000313" key="3">
    <source>
        <dbReference type="Proteomes" id="UP000655751"/>
    </source>
</evidence>
<feature type="signal peptide" evidence="1">
    <location>
        <begin position="1"/>
        <end position="28"/>
    </location>
</feature>
<keyword evidence="3" id="KW-1185">Reference proteome</keyword>
<feature type="chain" id="PRO_5037898478" evidence="1">
    <location>
        <begin position="29"/>
        <end position="223"/>
    </location>
</feature>
<comment type="caution">
    <text evidence="2">The sequence shown here is derived from an EMBL/GenBank/DDBJ whole genome shotgun (WGS) entry which is preliminary data.</text>
</comment>
<dbReference type="EMBL" id="JADMLG010000017">
    <property type="protein sequence ID" value="MBH0780744.1"/>
    <property type="molecule type" value="Genomic_DNA"/>
</dbReference>
<dbReference type="AlphaFoldDB" id="A0A931IFT6"/>
<proteinExistence type="predicted"/>
<gene>
    <name evidence="2" type="ORF">IT779_31190</name>
</gene>
<dbReference type="RefSeq" id="WP_196153044.1">
    <property type="nucleotide sequence ID" value="NZ_JADMLG010000017.1"/>
</dbReference>
<protein>
    <submittedName>
        <fullName evidence="2">MspA family porin</fullName>
    </submittedName>
</protein>
<dbReference type="Proteomes" id="UP000655751">
    <property type="component" value="Unassembled WGS sequence"/>
</dbReference>
<evidence type="ECO:0000313" key="2">
    <source>
        <dbReference type="EMBL" id="MBH0780744.1"/>
    </source>
</evidence>